<evidence type="ECO:0000256" key="2">
    <source>
        <dbReference type="ARBA" id="ARBA00011899"/>
    </source>
</evidence>
<organism evidence="14 15">
    <name type="scientific">Pseudonocardia kunmingensis</name>
    <dbReference type="NCBI Taxonomy" id="630975"/>
    <lineage>
        <taxon>Bacteria</taxon>
        <taxon>Bacillati</taxon>
        <taxon>Actinomycetota</taxon>
        <taxon>Actinomycetes</taxon>
        <taxon>Pseudonocardiales</taxon>
        <taxon>Pseudonocardiaceae</taxon>
        <taxon>Pseudonocardia</taxon>
    </lineage>
</organism>
<comment type="catalytic activity">
    <reaction evidence="7">
        <text>N-acetyl-D-glucosamine 6-phosphate + H2O = D-glucosamine 6-phosphate + acetate</text>
        <dbReference type="Rhea" id="RHEA:22936"/>
        <dbReference type="ChEBI" id="CHEBI:15377"/>
        <dbReference type="ChEBI" id="CHEBI:30089"/>
        <dbReference type="ChEBI" id="CHEBI:57513"/>
        <dbReference type="ChEBI" id="CHEBI:58725"/>
        <dbReference type="EC" id="3.5.1.25"/>
    </reaction>
</comment>
<feature type="binding site" evidence="11">
    <location>
        <position position="221"/>
    </location>
    <ligand>
        <name>substrate</name>
    </ligand>
</feature>
<dbReference type="EC" id="3.5.1.25" evidence="2"/>
<reference evidence="14 15" key="1">
    <citation type="submission" date="2019-06" db="EMBL/GenBank/DDBJ databases">
        <title>Sequencing the genomes of 1000 actinobacteria strains.</title>
        <authorList>
            <person name="Klenk H.-P."/>
        </authorList>
    </citation>
    <scope>NUCLEOTIDE SEQUENCE [LARGE SCALE GENOMIC DNA]</scope>
    <source>
        <strain evidence="14 15">DSM 45301</strain>
    </source>
</reference>
<evidence type="ECO:0000313" key="15">
    <source>
        <dbReference type="Proteomes" id="UP000315677"/>
    </source>
</evidence>
<comment type="pathway">
    <text evidence="8">Amino-sugar metabolism; N-acetylneuraminate degradation; D-fructose 6-phosphate from N-acetylneuraminate: step 4/5.</text>
</comment>
<keyword evidence="15" id="KW-1185">Reference proteome</keyword>
<feature type="binding site" evidence="11">
    <location>
        <begin position="302"/>
        <end position="304"/>
    </location>
    <ligand>
        <name>substrate</name>
    </ligand>
</feature>
<dbReference type="GO" id="GO:0006046">
    <property type="term" value="P:N-acetylglucosamine catabolic process"/>
    <property type="evidence" value="ECO:0007669"/>
    <property type="project" value="TreeGrafter"/>
</dbReference>
<keyword evidence="4 12" id="KW-0479">Metal-binding</keyword>
<evidence type="ECO:0000256" key="12">
    <source>
        <dbReference type="PIRSR" id="PIRSR038994-3"/>
    </source>
</evidence>
<dbReference type="FunFam" id="3.20.20.140:FF:000004">
    <property type="entry name" value="N-acetylglucosamine-6-phosphate deacetylase"/>
    <property type="match status" value="1"/>
</dbReference>
<dbReference type="PANTHER" id="PTHR11113">
    <property type="entry name" value="N-ACETYLGLUCOSAMINE-6-PHOSPHATE DEACETYLASE"/>
    <property type="match status" value="1"/>
</dbReference>
<dbReference type="InterPro" id="IPR003764">
    <property type="entry name" value="GlcNAc_6-P_deAcase"/>
</dbReference>
<evidence type="ECO:0000259" key="13">
    <source>
        <dbReference type="Pfam" id="PF01979"/>
    </source>
</evidence>
<dbReference type="Gene3D" id="3.20.20.140">
    <property type="entry name" value="Metal-dependent hydrolases"/>
    <property type="match status" value="1"/>
</dbReference>
<dbReference type="SUPFAM" id="SSF51556">
    <property type="entry name" value="Metallo-dependent hydrolases"/>
    <property type="match status" value="1"/>
</dbReference>
<feature type="binding site" evidence="12">
    <location>
        <position position="189"/>
    </location>
    <ligand>
        <name>Zn(2+)</name>
        <dbReference type="ChEBI" id="CHEBI:29105"/>
    </ligand>
</feature>
<evidence type="ECO:0000256" key="7">
    <source>
        <dbReference type="ARBA" id="ARBA00047647"/>
    </source>
</evidence>
<dbReference type="Pfam" id="PF01979">
    <property type="entry name" value="Amidohydro_1"/>
    <property type="match status" value="1"/>
</dbReference>
<dbReference type="AlphaFoldDB" id="A0A543DJB2"/>
<feature type="binding site" evidence="12">
    <location>
        <position position="210"/>
    </location>
    <ligand>
        <name>Zn(2+)</name>
        <dbReference type="ChEBI" id="CHEBI:29105"/>
    </ligand>
</feature>
<dbReference type="EMBL" id="VFPA01000003">
    <property type="protein sequence ID" value="TQM09420.1"/>
    <property type="molecule type" value="Genomic_DNA"/>
</dbReference>
<dbReference type="PIRSF" id="PIRSF038994">
    <property type="entry name" value="NagA"/>
    <property type="match status" value="1"/>
</dbReference>
<dbReference type="OrthoDB" id="9776488at2"/>
<comment type="similarity">
    <text evidence="1 9">Belongs to the metallo-dependent hydrolases superfamily. NagA family.</text>
</comment>
<evidence type="ECO:0000256" key="5">
    <source>
        <dbReference type="ARBA" id="ARBA00022801"/>
    </source>
</evidence>
<protein>
    <recommendedName>
        <fullName evidence="3">N-acetylglucosamine-6-phosphate deacetylase</fullName>
        <ecNumber evidence="2">3.5.1.25</ecNumber>
    </recommendedName>
</protein>
<sequence>MTILLGGARVIAPDGVLDPGWVEVDGARIARVGAGAPPRVPDHDLAGSWVTPGFVDIHVHGGGGAGFADGPDAARRVVAHHRRNGTTTMLASLVSAPIAALERDIAHLAELVQDGELAGVHLEGPFLSAARCGAHDPAALRPPERADVARLLRAGGGAVRMVTLAPELPGGPEAVRAVVAAGAVAAVGHTDATYAVTRTAVEAGARVATHLFNGMPGVHHREPGPVAALLEDERVVVELICDGAHLHPAVVRAAARAAGPDRVALVTDAVDAAGVGEGTWTLGGRRIHVEGGVARLADGSSLAGSTLSTSAALRGAVGAGIPLVDAVRALTATPAAVLGLPRVGALRAGYDADLVVLDAALGVRRVLAKGEWVA</sequence>
<dbReference type="Proteomes" id="UP000315677">
    <property type="component" value="Unassembled WGS sequence"/>
</dbReference>
<dbReference type="NCBIfam" id="TIGR00221">
    <property type="entry name" value="nagA"/>
    <property type="match status" value="1"/>
</dbReference>
<dbReference type="GO" id="GO:0008448">
    <property type="term" value="F:N-acetylglucosamine-6-phosphate deacetylase activity"/>
    <property type="evidence" value="ECO:0007669"/>
    <property type="project" value="UniProtKB-EC"/>
</dbReference>
<evidence type="ECO:0000256" key="1">
    <source>
        <dbReference type="ARBA" id="ARBA00010716"/>
    </source>
</evidence>
<accession>A0A543DJB2</accession>
<feature type="binding site" evidence="11">
    <location>
        <position position="134"/>
    </location>
    <ligand>
        <name>substrate</name>
    </ligand>
</feature>
<dbReference type="PANTHER" id="PTHR11113:SF14">
    <property type="entry name" value="N-ACETYLGLUCOSAMINE-6-PHOSPHATE DEACETYLASE"/>
    <property type="match status" value="1"/>
</dbReference>
<feature type="binding site" evidence="11">
    <location>
        <begin position="213"/>
        <end position="214"/>
    </location>
    <ligand>
        <name>substrate</name>
    </ligand>
</feature>
<dbReference type="InterPro" id="IPR006680">
    <property type="entry name" value="Amidohydro-rel"/>
</dbReference>
<dbReference type="InterPro" id="IPR011059">
    <property type="entry name" value="Metal-dep_hydrolase_composite"/>
</dbReference>
<feature type="active site" description="Proton donor/acceptor" evidence="10">
    <location>
        <position position="268"/>
    </location>
</feature>
<comment type="caution">
    <text evidence="14">The sequence shown here is derived from an EMBL/GenBank/DDBJ whole genome shotgun (WGS) entry which is preliminary data.</text>
</comment>
<comment type="cofactor">
    <cofactor evidence="12">
        <name>a divalent metal cation</name>
        <dbReference type="ChEBI" id="CHEBI:60240"/>
    </cofactor>
    <text evidence="12">Binds 1 divalent metal cation per subunit.</text>
</comment>
<dbReference type="Gene3D" id="2.30.40.10">
    <property type="entry name" value="Urease, subunit C, domain 1"/>
    <property type="match status" value="1"/>
</dbReference>
<evidence type="ECO:0000256" key="6">
    <source>
        <dbReference type="ARBA" id="ARBA00023277"/>
    </source>
</evidence>
<dbReference type="GO" id="GO:0046872">
    <property type="term" value="F:metal ion binding"/>
    <property type="evidence" value="ECO:0007669"/>
    <property type="project" value="UniProtKB-KW"/>
</dbReference>
<feature type="binding site" evidence="12">
    <location>
        <position position="123"/>
    </location>
    <ligand>
        <name>Zn(2+)</name>
        <dbReference type="ChEBI" id="CHEBI:29105"/>
    </ligand>
</feature>
<dbReference type="SUPFAM" id="SSF51338">
    <property type="entry name" value="Composite domain of metallo-dependent hydrolases"/>
    <property type="match status" value="1"/>
</dbReference>
<keyword evidence="5 9" id="KW-0378">Hydrolase</keyword>
<dbReference type="InterPro" id="IPR032466">
    <property type="entry name" value="Metal_Hydrolase"/>
</dbReference>
<feature type="binding site" evidence="11">
    <location>
        <position position="245"/>
    </location>
    <ligand>
        <name>substrate</name>
    </ligand>
</feature>
<evidence type="ECO:0000256" key="11">
    <source>
        <dbReference type="PIRSR" id="PIRSR038994-2"/>
    </source>
</evidence>
<evidence type="ECO:0000256" key="8">
    <source>
        <dbReference type="ARBA" id="ARBA00060590"/>
    </source>
</evidence>
<name>A0A543DJB2_9PSEU</name>
<gene>
    <name evidence="14" type="ORF">FB558_5179</name>
</gene>
<evidence type="ECO:0000256" key="10">
    <source>
        <dbReference type="PIRSR" id="PIRSR038994-1"/>
    </source>
</evidence>
<proteinExistence type="inferred from homology"/>
<evidence type="ECO:0000256" key="4">
    <source>
        <dbReference type="ARBA" id="ARBA00022723"/>
    </source>
</evidence>
<feature type="domain" description="Amidohydrolase-related" evidence="13">
    <location>
        <begin position="49"/>
        <end position="372"/>
    </location>
</feature>
<evidence type="ECO:0000256" key="3">
    <source>
        <dbReference type="ARBA" id="ARBA00018029"/>
    </source>
</evidence>
<keyword evidence="6 9" id="KW-0119">Carbohydrate metabolism</keyword>
<evidence type="ECO:0000256" key="9">
    <source>
        <dbReference type="PIRNR" id="PIRNR038994"/>
    </source>
</evidence>
<evidence type="ECO:0000313" key="14">
    <source>
        <dbReference type="EMBL" id="TQM09420.1"/>
    </source>
</evidence>